<evidence type="ECO:0000313" key="3">
    <source>
        <dbReference type="EMBL" id="HJF50737.1"/>
    </source>
</evidence>
<evidence type="ECO:0000256" key="1">
    <source>
        <dbReference type="SAM" id="MobiDB-lite"/>
    </source>
</evidence>
<feature type="non-terminal residue" evidence="3">
    <location>
        <position position="242"/>
    </location>
</feature>
<comment type="caution">
    <text evidence="3">The sequence shown here is derived from an EMBL/GenBank/DDBJ whole genome shotgun (WGS) entry which is preliminary data.</text>
</comment>
<dbReference type="Gene3D" id="3.40.50.1820">
    <property type="entry name" value="alpha/beta hydrolase"/>
    <property type="match status" value="1"/>
</dbReference>
<dbReference type="Proteomes" id="UP000775129">
    <property type="component" value="Unassembled WGS sequence"/>
</dbReference>
<feature type="region of interest" description="Disordered" evidence="1">
    <location>
        <begin position="1"/>
        <end position="22"/>
    </location>
</feature>
<dbReference type="EMBL" id="DYWO01000397">
    <property type="protein sequence ID" value="HJF50737.1"/>
    <property type="molecule type" value="Genomic_DNA"/>
</dbReference>
<accession>A0A921KRI8</accession>
<feature type="compositionally biased region" description="Basic and acidic residues" evidence="1">
    <location>
        <begin position="1"/>
        <end position="20"/>
    </location>
</feature>
<dbReference type="InterPro" id="IPR029058">
    <property type="entry name" value="AB_hydrolase_fold"/>
</dbReference>
<evidence type="ECO:0000313" key="4">
    <source>
        <dbReference type="Proteomes" id="UP000775129"/>
    </source>
</evidence>
<dbReference type="GO" id="GO:0016787">
    <property type="term" value="F:hydrolase activity"/>
    <property type="evidence" value="ECO:0007669"/>
    <property type="project" value="UniProtKB-KW"/>
</dbReference>
<evidence type="ECO:0000259" key="2">
    <source>
        <dbReference type="Pfam" id="PF12697"/>
    </source>
</evidence>
<name>A0A921KRI8_9MICO</name>
<keyword evidence="3" id="KW-0378">Hydrolase</keyword>
<dbReference type="Pfam" id="PF12697">
    <property type="entry name" value="Abhydrolase_6"/>
    <property type="match status" value="1"/>
</dbReference>
<dbReference type="PANTHER" id="PTHR43139">
    <property type="entry name" value="SI:DKEY-122A22.2"/>
    <property type="match status" value="1"/>
</dbReference>
<dbReference type="InterPro" id="IPR052370">
    <property type="entry name" value="Meta-cleavage_hydrolase"/>
</dbReference>
<dbReference type="InterPro" id="IPR000073">
    <property type="entry name" value="AB_hydrolase_1"/>
</dbReference>
<feature type="domain" description="AB hydrolase-1" evidence="2">
    <location>
        <begin position="31"/>
        <end position="240"/>
    </location>
</feature>
<gene>
    <name evidence="3" type="ORF">K8W24_13265</name>
</gene>
<organism evidence="3 4">
    <name type="scientific">Brachybacterium paraconglomeratum</name>
    <dbReference type="NCBI Taxonomy" id="173362"/>
    <lineage>
        <taxon>Bacteria</taxon>
        <taxon>Bacillati</taxon>
        <taxon>Actinomycetota</taxon>
        <taxon>Actinomycetes</taxon>
        <taxon>Micrococcales</taxon>
        <taxon>Dermabacteraceae</taxon>
        <taxon>Brachybacterium</taxon>
    </lineage>
</organism>
<proteinExistence type="predicted"/>
<dbReference type="PANTHER" id="PTHR43139:SF52">
    <property type="entry name" value="SI:DKEY-122A22.2"/>
    <property type="match status" value="1"/>
</dbReference>
<dbReference type="AlphaFoldDB" id="A0A921KRI8"/>
<reference evidence="3" key="2">
    <citation type="submission" date="2021-09" db="EMBL/GenBank/DDBJ databases">
        <authorList>
            <person name="Gilroy R."/>
        </authorList>
    </citation>
    <scope>NUCLEOTIDE SEQUENCE</scope>
    <source>
        <strain evidence="3">1647</strain>
    </source>
</reference>
<sequence>MTEHGDTTEHADTTEHRELHPAAVAPASDPVVLLHGGTAAGWMWQEQLDVLRDRAALTLDLPGFGRRAAEPWPGLEAAADDVVARVRRLGVTGRFHLVGLSLGAITALRVLARHPDAVLSTFATGAILAPVSRRTRALARLQLALWDARWFWRAQARMYGLDEEGRRLFVAHGLTLRRENMAALTREVFGGGVPQGFGYGSGRILAIAAEHDPAPIHRSLELLGAAAPQAELRVAPGMHHIW</sequence>
<dbReference type="SUPFAM" id="SSF53474">
    <property type="entry name" value="alpha/beta-Hydrolases"/>
    <property type="match status" value="1"/>
</dbReference>
<protein>
    <submittedName>
        <fullName evidence="3">Alpha/beta hydrolase</fullName>
    </submittedName>
</protein>
<reference evidence="3" key="1">
    <citation type="journal article" date="2021" name="PeerJ">
        <title>Extensive microbial diversity within the chicken gut microbiome revealed by metagenomics and culture.</title>
        <authorList>
            <person name="Gilroy R."/>
            <person name="Ravi A."/>
            <person name="Getino M."/>
            <person name="Pursley I."/>
            <person name="Horton D.L."/>
            <person name="Alikhan N.F."/>
            <person name="Baker D."/>
            <person name="Gharbi K."/>
            <person name="Hall N."/>
            <person name="Watson M."/>
            <person name="Adriaenssens E.M."/>
            <person name="Foster-Nyarko E."/>
            <person name="Jarju S."/>
            <person name="Secka A."/>
            <person name="Antonio M."/>
            <person name="Oren A."/>
            <person name="Chaudhuri R.R."/>
            <person name="La Ragione R."/>
            <person name="Hildebrand F."/>
            <person name="Pallen M.J."/>
        </authorList>
    </citation>
    <scope>NUCLEOTIDE SEQUENCE</scope>
    <source>
        <strain evidence="3">1647</strain>
    </source>
</reference>